<sequence length="96" mass="11091">MGTGVPESMVRKDNLRCDMEPKQLPMSEDGIIDATNATESQYHVKCRFLECDWQFRLDTTRMHKRKTLPSTTFMSLPHQFALLISTRTRPPVFSAD</sequence>
<accession>A0A5K3FIH0</accession>
<evidence type="ECO:0000313" key="1">
    <source>
        <dbReference type="WBParaSite" id="MCU_008466-RC"/>
    </source>
</evidence>
<dbReference type="AlphaFoldDB" id="A0A5K3FIH0"/>
<protein>
    <submittedName>
        <fullName evidence="1">CUE domain-containing protein</fullName>
    </submittedName>
</protein>
<name>A0A5K3FIH0_MESCO</name>
<organism evidence="1">
    <name type="scientific">Mesocestoides corti</name>
    <name type="common">Flatworm</name>
    <dbReference type="NCBI Taxonomy" id="53468"/>
    <lineage>
        <taxon>Eukaryota</taxon>
        <taxon>Metazoa</taxon>
        <taxon>Spiralia</taxon>
        <taxon>Lophotrochozoa</taxon>
        <taxon>Platyhelminthes</taxon>
        <taxon>Cestoda</taxon>
        <taxon>Eucestoda</taxon>
        <taxon>Cyclophyllidea</taxon>
        <taxon>Mesocestoididae</taxon>
        <taxon>Mesocestoides</taxon>
    </lineage>
</organism>
<dbReference type="WBParaSite" id="MCU_008466-RC">
    <property type="protein sequence ID" value="MCU_008466-RC"/>
    <property type="gene ID" value="MCU_008466"/>
</dbReference>
<proteinExistence type="predicted"/>
<reference evidence="1" key="1">
    <citation type="submission" date="2019-11" db="UniProtKB">
        <authorList>
            <consortium name="WormBaseParasite"/>
        </authorList>
    </citation>
    <scope>IDENTIFICATION</scope>
</reference>